<keyword evidence="3" id="KW-1185">Reference proteome</keyword>
<dbReference type="Pfam" id="PF13181">
    <property type="entry name" value="TPR_8"/>
    <property type="match status" value="1"/>
</dbReference>
<evidence type="ECO:0000313" key="3">
    <source>
        <dbReference type="Proteomes" id="UP000515152"/>
    </source>
</evidence>
<reference evidence="4" key="1">
    <citation type="submission" date="2025-08" db="UniProtKB">
        <authorList>
            <consortium name="RefSeq"/>
        </authorList>
    </citation>
    <scope>IDENTIFICATION</scope>
</reference>
<feature type="compositionally biased region" description="Low complexity" evidence="1">
    <location>
        <begin position="102"/>
        <end position="140"/>
    </location>
</feature>
<evidence type="ECO:0000313" key="4">
    <source>
        <dbReference type="RefSeq" id="XP_031439869.2"/>
    </source>
</evidence>
<dbReference type="OrthoDB" id="438431at2759"/>
<dbReference type="Pfam" id="PF13174">
    <property type="entry name" value="TPR_6"/>
    <property type="match status" value="1"/>
</dbReference>
<feature type="region of interest" description="Disordered" evidence="1">
    <location>
        <begin position="92"/>
        <end position="165"/>
    </location>
</feature>
<dbReference type="Proteomes" id="UP000515152">
    <property type="component" value="Chromosome 17"/>
</dbReference>
<dbReference type="PANTHER" id="PTHR12366">
    <property type="entry name" value="ASPARTYL/ASPARAGINYL BETA-HYDROXYLASE"/>
    <property type="match status" value="1"/>
</dbReference>
<dbReference type="GO" id="GO:0005783">
    <property type="term" value="C:endoplasmic reticulum"/>
    <property type="evidence" value="ECO:0007669"/>
    <property type="project" value="TreeGrafter"/>
</dbReference>
<evidence type="ECO:0000259" key="2">
    <source>
        <dbReference type="Pfam" id="PF05118"/>
    </source>
</evidence>
<dbReference type="CTD" id="559236"/>
<sequence length="584" mass="65212">MEAEYVGAETEFVNMASSDQDSFNIEDVTGAAGSSHLKQEFMPFDSTEITFDSFAQEEDLDSIDTTGELVVESPLEDTEGASDASVLYSEPFGNQQTEEAEAQASESAPEALQEPAEPGATAPTPEPAAAQPAPQSEPPQHTTQSNTAEAEATGKKKKPKMLNKFDKTIKSELDAAEKMRKKGKSEEALRAFEGLVQKYPQSPKSRYGRAQTEDDLAEKMRSNEMLLKAVNSYREVAEIPDAPAPLVKAALKRRAERQTFLGRMRGALATLQLLVQTFPEDITLKNDLGVAHLLLGDNEAAKKVYEEVLSKAPGDGFAKVHYGFILKSENKIEESIPYLKEGLESEAAGTDDGRFYFHLGDALQRVGDQSAYDWYERGHKRGHFASVWQRSLYNVKGLRAQPWWTAKETGYTDLVKTLERNWMTIRDEALAVINGSAFTAEDENLRETGDWEQFTLWQQGRKAASSCSSVPKTCALMERYPEATGCKRGQIKFSVMQPGTHVWPHTGPTNCRLRMHLGLVIPPDGCRIRCTDQTRSWQEGKVIIFDDSFEHEVWQEADRSRLIFIVDVWHPDLSQSQRQTLSPI</sequence>
<proteinExistence type="predicted"/>
<dbReference type="RefSeq" id="XP_031439869.2">
    <property type="nucleotide sequence ID" value="XM_031584009.2"/>
</dbReference>
<gene>
    <name evidence="4" type="primary">unm_hu7910</name>
</gene>
<dbReference type="Pfam" id="PF05118">
    <property type="entry name" value="Asp_Arg_Hydrox"/>
    <property type="match status" value="1"/>
</dbReference>
<evidence type="ECO:0000256" key="1">
    <source>
        <dbReference type="SAM" id="MobiDB-lite"/>
    </source>
</evidence>
<dbReference type="InterPro" id="IPR039038">
    <property type="entry name" value="ASPH"/>
</dbReference>
<dbReference type="AlphaFoldDB" id="A0A6P8GL80"/>
<dbReference type="InterPro" id="IPR007803">
    <property type="entry name" value="Asp/Arg/Pro-Hydrxlase"/>
</dbReference>
<protein>
    <submittedName>
        <fullName evidence="4">Aspartyl/asparaginyl beta-hydroxylase isoform X1</fullName>
    </submittedName>
</protein>
<dbReference type="GO" id="GO:0062101">
    <property type="term" value="F:peptidyl-aspartic acid 3-dioxygenase activity"/>
    <property type="evidence" value="ECO:0007669"/>
    <property type="project" value="InterPro"/>
</dbReference>
<accession>A0A6P8GL80</accession>
<dbReference type="GeneID" id="105894731"/>
<dbReference type="PANTHER" id="PTHR12366:SF33">
    <property type="entry name" value="ASPARTYL_ASPARAGINYL BETA-HYDROXYLASE"/>
    <property type="match status" value="1"/>
</dbReference>
<feature type="domain" description="Aspartyl/asparaginy/proline hydroxylase" evidence="2">
    <location>
        <begin position="419"/>
        <end position="571"/>
    </location>
</feature>
<dbReference type="InterPro" id="IPR019734">
    <property type="entry name" value="TPR_rpt"/>
</dbReference>
<dbReference type="KEGG" id="char:105894731"/>
<organism evidence="3 4">
    <name type="scientific">Clupea harengus</name>
    <name type="common">Atlantic herring</name>
    <dbReference type="NCBI Taxonomy" id="7950"/>
    <lineage>
        <taxon>Eukaryota</taxon>
        <taxon>Metazoa</taxon>
        <taxon>Chordata</taxon>
        <taxon>Craniata</taxon>
        <taxon>Vertebrata</taxon>
        <taxon>Euteleostomi</taxon>
        <taxon>Actinopterygii</taxon>
        <taxon>Neopterygii</taxon>
        <taxon>Teleostei</taxon>
        <taxon>Clupei</taxon>
        <taxon>Clupeiformes</taxon>
        <taxon>Clupeoidei</taxon>
        <taxon>Clupeidae</taxon>
        <taxon>Clupea</taxon>
    </lineage>
</organism>
<name>A0A6P8GL80_CLUHA</name>